<dbReference type="InterPro" id="IPR016024">
    <property type="entry name" value="ARM-type_fold"/>
</dbReference>
<sequence>MNPLRPDLARCLESFGSERWRERKDAARDLMSVVREQPPAPDQLALLVEQLLDGLVSPDSVARRSVCHEVLTGIGPSVVPAIRRRLRAGGPGARMIVDLLGDVGGVDDVPLLAAILGAPGDDNVRASAATALGVLGTADAERALTNVLSDSSEMLRMFALDALARLGVAIAPERLAPLLADPVTRRAAVAVLGHSGDPRVAGPLVRYLGEAMPGVRAAAAVAVVKLHATLSLRGDPVAVAAALAAGDGEPLRQRIRELVAHRQLEVKLAALALAGALADVGSLSYVLQAMSDPELRERAVEFAAGLGAPAVPVLVDMVEQAAPEVLGDLFLLISGLGPAGNHPRLVEALTTALAGPDAHAACMAATALGKVGGAEAIAPLARALALEGPAGEAAAVAFAAVAGRALGSRHARVAPHLPVEEGASGALLRNLCRAFGLLGRGGDVGFVAPLIAWLGERDVGVRLLAARALGQIAGEHEGAAALALALHDEDAGVRAAACRSLGQLGAAESVPALLTASRDPSSSVRAAAVQALVGLDNPIALARLREVVLADNAPAVVIQAIAGLSRSGTDQDLVMLMSLCRAPDHEIVKAAARGLSGCKGHRATAAVLGLLEHPRWDVRWAAAEALGERGDTTALPPLRRVHAVEPDPLVRKVLAGAVARLEAHAAAEAAAPGDGEGEPTA</sequence>
<keyword evidence="3" id="KW-1185">Reference proteome</keyword>
<evidence type="ECO:0000256" key="1">
    <source>
        <dbReference type="ARBA" id="ARBA00045876"/>
    </source>
</evidence>
<gene>
    <name evidence="2" type="ORF">K7C98_27895</name>
</gene>
<accession>A0ABS7TXX3</accession>
<evidence type="ECO:0000313" key="3">
    <source>
        <dbReference type="Proteomes" id="UP001139031"/>
    </source>
</evidence>
<dbReference type="Proteomes" id="UP001139031">
    <property type="component" value="Unassembled WGS sequence"/>
</dbReference>
<dbReference type="InterPro" id="IPR004155">
    <property type="entry name" value="PBS_lyase_HEAT"/>
</dbReference>
<dbReference type="Gene3D" id="1.25.10.10">
    <property type="entry name" value="Leucine-rich Repeat Variant"/>
    <property type="match status" value="6"/>
</dbReference>
<proteinExistence type="predicted"/>
<dbReference type="PROSITE" id="PS50077">
    <property type="entry name" value="HEAT_REPEAT"/>
    <property type="match status" value="1"/>
</dbReference>
<dbReference type="Pfam" id="PF13646">
    <property type="entry name" value="HEAT_2"/>
    <property type="match status" value="3"/>
</dbReference>
<name>A0ABS7TXX3_9BACT</name>
<dbReference type="InterPro" id="IPR011989">
    <property type="entry name" value="ARM-like"/>
</dbReference>
<dbReference type="PANTHER" id="PTHR12697">
    <property type="entry name" value="PBS LYASE HEAT-LIKE PROTEIN"/>
    <property type="match status" value="1"/>
</dbReference>
<comment type="function">
    <text evidence="1">Catalyzes the hydroxylation of the N(6)-(4-aminobutyl)-L-lysine intermediate produced by deoxyhypusine synthase/DHPS on a critical lysine of the eukaryotic translation initiation factor 5A/eIF-5A. This is the second step of the post-translational modification of that lysine into an unusual amino acid residue named hypusine. Hypusination is unique to mature eIF-5A factor and is essential for its function.</text>
</comment>
<dbReference type="RefSeq" id="WP_224194822.1">
    <property type="nucleotide sequence ID" value="NZ_JAIRAU010000039.1"/>
</dbReference>
<organism evidence="2 3">
    <name type="scientific">Nannocystis pusilla</name>
    <dbReference type="NCBI Taxonomy" id="889268"/>
    <lineage>
        <taxon>Bacteria</taxon>
        <taxon>Pseudomonadati</taxon>
        <taxon>Myxococcota</taxon>
        <taxon>Polyangia</taxon>
        <taxon>Nannocystales</taxon>
        <taxon>Nannocystaceae</taxon>
        <taxon>Nannocystis</taxon>
    </lineage>
</organism>
<comment type="caution">
    <text evidence="2">The sequence shown here is derived from an EMBL/GenBank/DDBJ whole genome shotgun (WGS) entry which is preliminary data.</text>
</comment>
<evidence type="ECO:0000313" key="2">
    <source>
        <dbReference type="EMBL" id="MBZ5713075.1"/>
    </source>
</evidence>
<reference evidence="2" key="1">
    <citation type="submission" date="2021-08" db="EMBL/GenBank/DDBJ databases">
        <authorList>
            <person name="Stevens D.C."/>
        </authorList>
    </citation>
    <scope>NUCLEOTIDE SEQUENCE</scope>
    <source>
        <strain evidence="2">DSM 53165</strain>
    </source>
</reference>
<dbReference type="InterPro" id="IPR021133">
    <property type="entry name" value="HEAT_type_2"/>
</dbReference>
<dbReference type="EMBL" id="JAIRAU010000039">
    <property type="protein sequence ID" value="MBZ5713075.1"/>
    <property type="molecule type" value="Genomic_DNA"/>
</dbReference>
<dbReference type="SUPFAM" id="SSF48371">
    <property type="entry name" value="ARM repeat"/>
    <property type="match status" value="2"/>
</dbReference>
<protein>
    <submittedName>
        <fullName evidence="2">HEAT repeat domain-containing protein</fullName>
    </submittedName>
</protein>
<dbReference type="PANTHER" id="PTHR12697:SF5">
    <property type="entry name" value="DEOXYHYPUSINE HYDROXYLASE"/>
    <property type="match status" value="1"/>
</dbReference>
<dbReference type="SMART" id="SM00567">
    <property type="entry name" value="EZ_HEAT"/>
    <property type="match status" value="10"/>
</dbReference>